<dbReference type="GO" id="GO:0016679">
    <property type="term" value="F:oxidoreductase activity, acting on diphenols and related substances as donors"/>
    <property type="evidence" value="ECO:0007669"/>
    <property type="project" value="TreeGrafter"/>
</dbReference>
<feature type="transmembrane region" description="Helical" evidence="8">
    <location>
        <begin position="146"/>
        <end position="163"/>
    </location>
</feature>
<dbReference type="GO" id="GO:0010181">
    <property type="term" value="F:FMN binding"/>
    <property type="evidence" value="ECO:0007669"/>
    <property type="project" value="UniProtKB-UniRule"/>
</dbReference>
<evidence type="ECO:0000256" key="3">
    <source>
        <dbReference type="ARBA" id="ARBA00022617"/>
    </source>
</evidence>
<comment type="cofactor">
    <cofactor evidence="8">
        <name>heme b</name>
        <dbReference type="ChEBI" id="CHEBI:60344"/>
    </cofactor>
    <text evidence="8">Binds 1 heme b (iron(II)-protoporphyrin IX) group per subunit.</text>
</comment>
<dbReference type="HAMAP" id="MF_01207">
    <property type="entry name" value="MsrQ"/>
    <property type="match status" value="1"/>
</dbReference>
<evidence type="ECO:0000313" key="10">
    <source>
        <dbReference type="EMBL" id="PDH32636.1"/>
    </source>
</evidence>
<feature type="transmembrane region" description="Helical" evidence="8">
    <location>
        <begin position="108"/>
        <end position="126"/>
    </location>
</feature>
<accession>A0A2A5W901</accession>
<organism evidence="10 11">
    <name type="scientific">OM182 bacterium MED-G28</name>
    <dbReference type="NCBI Taxonomy" id="1986256"/>
    <lineage>
        <taxon>Bacteria</taxon>
        <taxon>Pseudomonadati</taxon>
        <taxon>Pseudomonadota</taxon>
        <taxon>Gammaproteobacteria</taxon>
        <taxon>OMG group</taxon>
        <taxon>OM182 clade</taxon>
    </lineage>
</organism>
<comment type="similarity">
    <text evidence="8">Belongs to the MsrQ family.</text>
</comment>
<evidence type="ECO:0000256" key="4">
    <source>
        <dbReference type="ARBA" id="ARBA00022692"/>
    </source>
</evidence>
<evidence type="ECO:0000259" key="9">
    <source>
        <dbReference type="Pfam" id="PF01794"/>
    </source>
</evidence>
<dbReference type="Pfam" id="PF01794">
    <property type="entry name" value="Ferric_reduct"/>
    <property type="match status" value="1"/>
</dbReference>
<comment type="subcellular location">
    <subcellularLocation>
        <location evidence="8">Cell membrane</location>
        <topology evidence="8">Multi-pass membrane protein</topology>
    </subcellularLocation>
    <subcellularLocation>
        <location evidence="1">Membrane</location>
        <topology evidence="1">Multi-pass membrane protein</topology>
    </subcellularLocation>
</comment>
<keyword evidence="8" id="KW-0288">FMN</keyword>
<keyword evidence="8" id="KW-0249">Electron transport</keyword>
<reference evidence="10 11" key="1">
    <citation type="submission" date="2017-08" db="EMBL/GenBank/DDBJ databases">
        <title>Fine stratification of microbial communities through a metagenomic profile of the photic zone.</title>
        <authorList>
            <person name="Haro-Moreno J.M."/>
            <person name="Lopez-Perez M."/>
            <person name="De La Torre J."/>
            <person name="Picazo A."/>
            <person name="Camacho A."/>
            <person name="Rodriguez-Valera F."/>
        </authorList>
    </citation>
    <scope>NUCLEOTIDE SEQUENCE [LARGE SCALE GENOMIC DNA]</scope>
    <source>
        <strain evidence="10">MED-G28</strain>
    </source>
</reference>
<dbReference type="GO" id="GO:0046872">
    <property type="term" value="F:metal ion binding"/>
    <property type="evidence" value="ECO:0007669"/>
    <property type="project" value="UniProtKB-KW"/>
</dbReference>
<comment type="function">
    <text evidence="8">Part of the MsrPQ system that repairs oxidized periplasmic proteins containing methionine sulfoxide residues (Met-O), using respiratory chain electrons. Thus protects these proteins from oxidative-stress damage caused by reactive species of oxygen and chlorine generated by the host defense mechanisms. MsrPQ is essential for the maintenance of envelope integrity under bleach stress, rescuing a wide series of structurally unrelated periplasmic proteins from methionine oxidation. MsrQ provides electrons for reduction to the reductase catalytic subunit MsrP, using the quinone pool of the respiratory chain.</text>
</comment>
<dbReference type="GO" id="GO:0020037">
    <property type="term" value="F:heme binding"/>
    <property type="evidence" value="ECO:0007669"/>
    <property type="project" value="UniProtKB-UniRule"/>
</dbReference>
<proteinExistence type="inferred from homology"/>
<dbReference type="InterPro" id="IPR022837">
    <property type="entry name" value="MsrQ-like"/>
</dbReference>
<dbReference type="AlphaFoldDB" id="A0A2A5W901"/>
<keyword evidence="5 8" id="KW-1133">Transmembrane helix</keyword>
<feature type="transmembrane region" description="Helical" evidence="8">
    <location>
        <begin position="169"/>
        <end position="185"/>
    </location>
</feature>
<keyword evidence="8" id="KW-1003">Cell membrane</keyword>
<evidence type="ECO:0000313" key="11">
    <source>
        <dbReference type="Proteomes" id="UP000219329"/>
    </source>
</evidence>
<dbReference type="EMBL" id="NTJZ01000014">
    <property type="protein sequence ID" value="PDH32636.1"/>
    <property type="molecule type" value="Genomic_DNA"/>
</dbReference>
<comment type="caution">
    <text evidence="8">Lacks conserved residue(s) required for the propagation of feature annotation.</text>
</comment>
<keyword evidence="8" id="KW-0479">Metal-binding</keyword>
<evidence type="ECO:0000256" key="8">
    <source>
        <dbReference type="HAMAP-Rule" id="MF_01207"/>
    </source>
</evidence>
<keyword evidence="6 8" id="KW-0408">Iron</keyword>
<name>A0A2A5W901_9GAMM</name>
<comment type="cofactor">
    <cofactor evidence="8">
        <name>FMN</name>
        <dbReference type="ChEBI" id="CHEBI:58210"/>
    </cofactor>
    <text evidence="8">Binds 1 FMN per subunit.</text>
</comment>
<comment type="subunit">
    <text evidence="8">Heterodimer of a catalytic subunit (MsrP) and a heme-binding subunit (MsrQ).</text>
</comment>
<dbReference type="PANTHER" id="PTHR36964:SF1">
    <property type="entry name" value="PROTEIN-METHIONINE-SULFOXIDE REDUCTASE HEME-BINDING SUBUNIT MSRQ"/>
    <property type="match status" value="1"/>
</dbReference>
<dbReference type="Proteomes" id="UP000219329">
    <property type="component" value="Unassembled WGS sequence"/>
</dbReference>
<sequence length="196" mass="22498">MRKFLKPAVFLLALVPFALLLIRALQNNLGPDPAQELSIETGEWTLRFLLITLALTPLRDFTGRSEFVRQRRMLGLFALFYATVHLLGWMTFILGFRWFAIVEELIERPYITVGFTSYLILFALGITSPKAMVRKLGKNWKRLHRLVYLASVLGVVHLLWILRTDIGEAVLYGSIVFVLLGYRIARKLNTKKSVFG</sequence>
<gene>
    <name evidence="8" type="primary">msrQ</name>
    <name evidence="10" type="ORF">CNF02_11125</name>
</gene>
<evidence type="ECO:0000256" key="6">
    <source>
        <dbReference type="ARBA" id="ARBA00023004"/>
    </source>
</evidence>
<dbReference type="GO" id="GO:0030091">
    <property type="term" value="P:protein repair"/>
    <property type="evidence" value="ECO:0007669"/>
    <property type="project" value="UniProtKB-UniRule"/>
</dbReference>
<keyword evidence="8" id="KW-0285">Flavoprotein</keyword>
<dbReference type="PANTHER" id="PTHR36964">
    <property type="entry name" value="PROTEIN-METHIONINE-SULFOXIDE REDUCTASE HEME-BINDING SUBUNIT MSRQ"/>
    <property type="match status" value="1"/>
</dbReference>
<evidence type="ECO:0000256" key="7">
    <source>
        <dbReference type="ARBA" id="ARBA00023136"/>
    </source>
</evidence>
<keyword evidence="2 8" id="KW-0813">Transport</keyword>
<keyword evidence="7 8" id="KW-0472">Membrane</keyword>
<feature type="transmembrane region" description="Helical" evidence="8">
    <location>
        <begin position="44"/>
        <end position="62"/>
    </location>
</feature>
<keyword evidence="3 8" id="KW-0349">Heme</keyword>
<protein>
    <recommendedName>
        <fullName evidence="8">Protein-methionine-sulfoxide reductase heme-binding subunit MsrQ</fullName>
    </recommendedName>
    <alternativeName>
        <fullName evidence="8">Flavocytochrome MsrQ</fullName>
    </alternativeName>
</protein>
<evidence type="ECO:0000256" key="5">
    <source>
        <dbReference type="ARBA" id="ARBA00022989"/>
    </source>
</evidence>
<dbReference type="GO" id="GO:0005886">
    <property type="term" value="C:plasma membrane"/>
    <property type="evidence" value="ECO:0007669"/>
    <property type="project" value="UniProtKB-SubCell"/>
</dbReference>
<feature type="transmembrane region" description="Helical" evidence="8">
    <location>
        <begin position="74"/>
        <end position="96"/>
    </location>
</feature>
<dbReference type="InterPro" id="IPR013130">
    <property type="entry name" value="Fe3_Rdtase_TM_dom"/>
</dbReference>
<comment type="caution">
    <text evidence="10">The sequence shown here is derived from an EMBL/GenBank/DDBJ whole genome shotgun (WGS) entry which is preliminary data.</text>
</comment>
<feature type="domain" description="Ferric oxidoreductase" evidence="9">
    <location>
        <begin position="41"/>
        <end position="155"/>
    </location>
</feature>
<evidence type="ECO:0000256" key="1">
    <source>
        <dbReference type="ARBA" id="ARBA00004141"/>
    </source>
</evidence>
<keyword evidence="4 8" id="KW-0812">Transmembrane</keyword>
<evidence type="ECO:0000256" key="2">
    <source>
        <dbReference type="ARBA" id="ARBA00022448"/>
    </source>
</evidence>
<dbReference type="GO" id="GO:0009055">
    <property type="term" value="F:electron transfer activity"/>
    <property type="evidence" value="ECO:0007669"/>
    <property type="project" value="UniProtKB-UniRule"/>
</dbReference>